<sequence>MAIQSFQLDPNAQAYTDDEIVGKVNTATDKITRSLAVSSPAVDLSGKDTDDLPEGTVAKYDTGVPPSDLDALPDGTVRKIMSDAEKTKLADIEENAKDDQIGDEIVTAINGGASAITREDALDQDSLKIVKTNPVTGEFRVKNIHRQLDGKLDIEYEDTPEP</sequence>
<evidence type="ECO:0000256" key="1">
    <source>
        <dbReference type="SAM" id="MobiDB-lite"/>
    </source>
</evidence>
<reference evidence="2" key="1">
    <citation type="journal article" date="2014" name="Front. Microbiol.">
        <title>High frequency of phylogenetically diverse reductive dehalogenase-homologous genes in deep subseafloor sedimentary metagenomes.</title>
        <authorList>
            <person name="Kawai M."/>
            <person name="Futagami T."/>
            <person name="Toyoda A."/>
            <person name="Takaki Y."/>
            <person name="Nishi S."/>
            <person name="Hori S."/>
            <person name="Arai W."/>
            <person name="Tsubouchi T."/>
            <person name="Morono Y."/>
            <person name="Uchiyama I."/>
            <person name="Ito T."/>
            <person name="Fujiyama A."/>
            <person name="Inagaki F."/>
            <person name="Takami H."/>
        </authorList>
    </citation>
    <scope>NUCLEOTIDE SEQUENCE</scope>
    <source>
        <strain evidence="2">Expedition CK06-06</strain>
    </source>
</reference>
<proteinExistence type="predicted"/>
<comment type="caution">
    <text evidence="2">The sequence shown here is derived from an EMBL/GenBank/DDBJ whole genome shotgun (WGS) entry which is preliminary data.</text>
</comment>
<dbReference type="EMBL" id="BARW01010384">
    <property type="protein sequence ID" value="GAI75597.1"/>
    <property type="molecule type" value="Genomic_DNA"/>
</dbReference>
<gene>
    <name evidence="2" type="ORF">S12H4_20468</name>
</gene>
<feature type="region of interest" description="Disordered" evidence="1">
    <location>
        <begin position="38"/>
        <end position="74"/>
    </location>
</feature>
<organism evidence="2">
    <name type="scientific">marine sediment metagenome</name>
    <dbReference type="NCBI Taxonomy" id="412755"/>
    <lineage>
        <taxon>unclassified sequences</taxon>
        <taxon>metagenomes</taxon>
        <taxon>ecological metagenomes</taxon>
    </lineage>
</organism>
<name>X1R4D2_9ZZZZ</name>
<evidence type="ECO:0000313" key="2">
    <source>
        <dbReference type="EMBL" id="GAI75597.1"/>
    </source>
</evidence>
<dbReference type="AlphaFoldDB" id="X1R4D2"/>
<accession>X1R4D2</accession>
<protein>
    <submittedName>
        <fullName evidence="2">Uncharacterized protein</fullName>
    </submittedName>
</protein>